<dbReference type="Proteomes" id="UP000683511">
    <property type="component" value="Chromosome"/>
</dbReference>
<dbReference type="AlphaFoldDB" id="A0A975T8K3"/>
<dbReference type="EMBL" id="CP021056">
    <property type="protein sequence ID" value="QXE23423.1"/>
    <property type="molecule type" value="Genomic_DNA"/>
</dbReference>
<sequence length="120" mass="13317">MDNSQSVQQEPEEPKDGNLEVVKSKTIPRPWLKNYFLLLLSGMVGISVTVSVFAYYQLIEIGDVPPTKPEKIKRATPKVQTPLPPDSTNPLPVWMVIAIALCCGTGCLVIFRLLKLPKQV</sequence>
<gene>
    <name evidence="3" type="ORF">B6N60_02113</name>
</gene>
<evidence type="ECO:0000256" key="1">
    <source>
        <dbReference type="SAM" id="MobiDB-lite"/>
    </source>
</evidence>
<evidence type="ECO:0000256" key="2">
    <source>
        <dbReference type="SAM" id="Phobius"/>
    </source>
</evidence>
<accession>A0A975T8K3</accession>
<keyword evidence="2" id="KW-1133">Transmembrane helix</keyword>
<name>A0A975T8K3_9NOST</name>
<organism evidence="3 4">
    <name type="scientific">Richelia sinica FACHB-800</name>
    <dbReference type="NCBI Taxonomy" id="1357546"/>
    <lineage>
        <taxon>Bacteria</taxon>
        <taxon>Bacillati</taxon>
        <taxon>Cyanobacteriota</taxon>
        <taxon>Cyanophyceae</taxon>
        <taxon>Nostocales</taxon>
        <taxon>Nostocaceae</taxon>
        <taxon>Richelia</taxon>
    </lineage>
</organism>
<keyword evidence="4" id="KW-1185">Reference proteome</keyword>
<feature type="transmembrane region" description="Helical" evidence="2">
    <location>
        <begin position="91"/>
        <end position="114"/>
    </location>
</feature>
<dbReference type="RefSeq" id="WP_190607846.1">
    <property type="nucleotide sequence ID" value="NZ_CP021056.1"/>
</dbReference>
<proteinExistence type="predicted"/>
<feature type="transmembrane region" description="Helical" evidence="2">
    <location>
        <begin position="35"/>
        <end position="56"/>
    </location>
</feature>
<evidence type="ECO:0000313" key="3">
    <source>
        <dbReference type="EMBL" id="QXE23423.1"/>
    </source>
</evidence>
<keyword evidence="2" id="KW-0472">Membrane</keyword>
<keyword evidence="2" id="KW-0812">Transmembrane</keyword>
<protein>
    <submittedName>
        <fullName evidence="3">Uncharacterized protein</fullName>
    </submittedName>
</protein>
<evidence type="ECO:0000313" key="4">
    <source>
        <dbReference type="Proteomes" id="UP000683511"/>
    </source>
</evidence>
<feature type="region of interest" description="Disordered" evidence="1">
    <location>
        <begin position="1"/>
        <end position="20"/>
    </location>
</feature>
<reference evidence="3" key="1">
    <citation type="submission" date="2017-04" db="EMBL/GenBank/DDBJ databases">
        <title>Genome deletions in a multicellular cyanobacterial endosymbiont for morphological adaptation in marine diatoms.</title>
        <authorList>
            <person name="Wang Y."/>
            <person name="Gao H."/>
            <person name="Li R."/>
            <person name="Xu X."/>
        </authorList>
    </citation>
    <scope>NUCLEOTIDE SEQUENCE</scope>
    <source>
        <strain evidence="3">FACHB 800</strain>
    </source>
</reference>
<dbReference type="KEGG" id="rsin:B6N60_02113"/>